<dbReference type="InterPro" id="IPR029058">
    <property type="entry name" value="AB_hydrolase_fold"/>
</dbReference>
<dbReference type="Proteomes" id="UP000265703">
    <property type="component" value="Unassembled WGS sequence"/>
</dbReference>
<dbReference type="AlphaFoldDB" id="A0A397TPJ0"/>
<comment type="caution">
    <text evidence="1">The sequence shown here is derived from an EMBL/GenBank/DDBJ whole genome shotgun (WGS) entry which is preliminary data.</text>
</comment>
<dbReference type="Gene3D" id="3.40.50.1820">
    <property type="entry name" value="alpha/beta hydrolase"/>
    <property type="match status" value="1"/>
</dbReference>
<sequence>MSNFVQPFKKRSFCMSLKVFYIHGRRSSSQTEKCQFLKKHFNVHAVDMDFDADLKLQEEHVKEIQPDVIVGSSYGGAIAITMLQKGTWKGPTILLAQAFVRYQSNPSKLWLPEGVAITLIHGTKDKIVDIEGSRLLATKGTPQLVGLIEISDEHRLHSLIDNQMFLDSVREVYEKQKRYQE</sequence>
<protein>
    <recommendedName>
        <fullName evidence="3">Alpha/Beta hydrolase protein</fullName>
    </recommendedName>
</protein>
<accession>A0A397TPJ0</accession>
<name>A0A397TPJ0_9GLOM</name>
<evidence type="ECO:0008006" key="3">
    <source>
        <dbReference type="Google" id="ProtNLM"/>
    </source>
</evidence>
<reference evidence="1 2" key="1">
    <citation type="submission" date="2018-06" db="EMBL/GenBank/DDBJ databases">
        <title>Comparative genomics reveals the genomic features of Rhizophagus irregularis, R. cerebriforme, R. diaphanum and Gigaspora rosea, and their symbiotic lifestyle signature.</title>
        <authorList>
            <person name="Morin E."/>
            <person name="San Clemente H."/>
            <person name="Chen E.C.H."/>
            <person name="De La Providencia I."/>
            <person name="Hainaut M."/>
            <person name="Kuo A."/>
            <person name="Kohler A."/>
            <person name="Murat C."/>
            <person name="Tang N."/>
            <person name="Roy S."/>
            <person name="Loubradou J."/>
            <person name="Henrissat B."/>
            <person name="Grigoriev I.V."/>
            <person name="Corradi N."/>
            <person name="Roux C."/>
            <person name="Martin F.M."/>
        </authorList>
    </citation>
    <scope>NUCLEOTIDE SEQUENCE [LARGE SCALE GENOMIC DNA]</scope>
    <source>
        <strain evidence="1 2">DAOM 227022</strain>
    </source>
</reference>
<gene>
    <name evidence="1" type="ORF">C1645_113891</name>
</gene>
<dbReference type="EMBL" id="QKYT01000015">
    <property type="protein sequence ID" value="RIA98445.1"/>
    <property type="molecule type" value="Genomic_DNA"/>
</dbReference>
<evidence type="ECO:0000313" key="2">
    <source>
        <dbReference type="Proteomes" id="UP000265703"/>
    </source>
</evidence>
<dbReference type="SUPFAM" id="SSF53474">
    <property type="entry name" value="alpha/beta-Hydrolases"/>
    <property type="match status" value="1"/>
</dbReference>
<dbReference type="OrthoDB" id="425723at2759"/>
<organism evidence="1 2">
    <name type="scientific">Glomus cerebriforme</name>
    <dbReference type="NCBI Taxonomy" id="658196"/>
    <lineage>
        <taxon>Eukaryota</taxon>
        <taxon>Fungi</taxon>
        <taxon>Fungi incertae sedis</taxon>
        <taxon>Mucoromycota</taxon>
        <taxon>Glomeromycotina</taxon>
        <taxon>Glomeromycetes</taxon>
        <taxon>Glomerales</taxon>
        <taxon>Glomeraceae</taxon>
        <taxon>Glomus</taxon>
    </lineage>
</organism>
<proteinExistence type="predicted"/>
<evidence type="ECO:0000313" key="1">
    <source>
        <dbReference type="EMBL" id="RIA98445.1"/>
    </source>
</evidence>
<keyword evidence="2" id="KW-1185">Reference proteome</keyword>